<feature type="transmembrane region" description="Helical" evidence="19">
    <location>
        <begin position="51"/>
        <end position="71"/>
    </location>
</feature>
<evidence type="ECO:0000256" key="10">
    <source>
        <dbReference type="ARBA" id="ARBA00022617"/>
    </source>
</evidence>
<dbReference type="Gene3D" id="1.20.1300.10">
    <property type="entry name" value="Fumarate reductase/succinate dehydrogenase, transmembrane subunit"/>
    <property type="match status" value="1"/>
</dbReference>
<evidence type="ECO:0000256" key="5">
    <source>
        <dbReference type="ARBA" id="ARBA00020076"/>
    </source>
</evidence>
<evidence type="ECO:0000256" key="4">
    <source>
        <dbReference type="ARBA" id="ARBA00007244"/>
    </source>
</evidence>
<dbReference type="CDD" id="cd03499">
    <property type="entry name" value="SQR_TypeC_SdhC"/>
    <property type="match status" value="1"/>
</dbReference>
<comment type="cofactor">
    <cofactor evidence="18">
        <name>heme</name>
        <dbReference type="ChEBI" id="CHEBI:30413"/>
    </cofactor>
    <text evidence="18">The heme is bound between the two transmembrane subunits.</text>
</comment>
<keyword evidence="21" id="KW-1185">Reference proteome</keyword>
<evidence type="ECO:0000256" key="2">
    <source>
        <dbReference type="ARBA" id="ARBA00004429"/>
    </source>
</evidence>
<feature type="transmembrane region" description="Helical" evidence="19">
    <location>
        <begin position="91"/>
        <end position="109"/>
    </location>
</feature>
<dbReference type="AlphaFoldDB" id="A0A1H2LFW1"/>
<dbReference type="Proteomes" id="UP000198675">
    <property type="component" value="Chromosome I"/>
</dbReference>
<keyword evidence="14 19" id="KW-1133">Transmembrane helix</keyword>
<keyword evidence="7" id="KW-1003">Cell membrane</keyword>
<evidence type="ECO:0000256" key="13">
    <source>
        <dbReference type="ARBA" id="ARBA00022982"/>
    </source>
</evidence>
<evidence type="ECO:0000256" key="7">
    <source>
        <dbReference type="ARBA" id="ARBA00022475"/>
    </source>
</evidence>
<keyword evidence="13" id="KW-0249">Electron transport</keyword>
<evidence type="ECO:0000256" key="1">
    <source>
        <dbReference type="ARBA" id="ARBA00004050"/>
    </source>
</evidence>
<dbReference type="InterPro" id="IPR018495">
    <property type="entry name" value="Succ_DH_cyt_bsu_CS"/>
</dbReference>
<evidence type="ECO:0000313" key="20">
    <source>
        <dbReference type="EMBL" id="SDU79799.1"/>
    </source>
</evidence>
<comment type="subcellular location">
    <subcellularLocation>
        <location evidence="2">Cell inner membrane</location>
        <topology evidence="2">Multi-pass membrane protein</topology>
    </subcellularLocation>
</comment>
<accession>A0A1H2LFW1</accession>
<dbReference type="GO" id="GO:0005886">
    <property type="term" value="C:plasma membrane"/>
    <property type="evidence" value="ECO:0007669"/>
    <property type="project" value="UniProtKB-SubCell"/>
</dbReference>
<keyword evidence="12 18" id="KW-0479">Metal-binding</keyword>
<sequence length="151" mass="16259">MGDGYLASALPNNFALIVRGSQCDKKAVNSQRPVNLDLRTIKLPITAYTSILHRISGVILFVGIAILLYGLDKSLTSEEGFAQVKECLTSPLAKFVIWGLLSALLYHLVAGVRHLIMDMGIGETLEGGKLGSQIVIAVSAVVIVLLGVWIW</sequence>
<protein>
    <recommendedName>
        <fullName evidence="5">Succinate dehydrogenase cytochrome b556 subunit</fullName>
    </recommendedName>
</protein>
<gene>
    <name evidence="20" type="ORF">SAMN05216363_1427</name>
</gene>
<dbReference type="EMBL" id="LT629797">
    <property type="protein sequence ID" value="SDU79799.1"/>
    <property type="molecule type" value="Genomic_DNA"/>
</dbReference>
<evidence type="ECO:0000256" key="8">
    <source>
        <dbReference type="ARBA" id="ARBA00022519"/>
    </source>
</evidence>
<dbReference type="PROSITE" id="PS01001">
    <property type="entry name" value="SDH_CYT_2"/>
    <property type="match status" value="1"/>
</dbReference>
<dbReference type="GO" id="GO:0006099">
    <property type="term" value="P:tricarboxylic acid cycle"/>
    <property type="evidence" value="ECO:0007669"/>
    <property type="project" value="UniProtKB-KW"/>
</dbReference>
<comment type="function">
    <text evidence="1">Membrane-anchoring subunit of succinate dehydrogenase (SDH).</text>
</comment>
<dbReference type="PANTHER" id="PTHR10978:SF5">
    <property type="entry name" value="SUCCINATE DEHYDROGENASE CYTOCHROME B560 SUBUNIT, MITOCHONDRIAL"/>
    <property type="match status" value="1"/>
</dbReference>
<evidence type="ECO:0000256" key="15">
    <source>
        <dbReference type="ARBA" id="ARBA00023004"/>
    </source>
</evidence>
<dbReference type="InterPro" id="IPR014314">
    <property type="entry name" value="Succ_DH_cytb556"/>
</dbReference>
<comment type="pathway">
    <text evidence="3">Carbohydrate metabolism; tricarboxylic acid cycle.</text>
</comment>
<evidence type="ECO:0000256" key="3">
    <source>
        <dbReference type="ARBA" id="ARBA00005163"/>
    </source>
</evidence>
<organism evidence="20 21">
    <name type="scientific">Pseudomonas sihuiensis</name>
    <dbReference type="NCBI Taxonomy" id="1274359"/>
    <lineage>
        <taxon>Bacteria</taxon>
        <taxon>Pseudomonadati</taxon>
        <taxon>Pseudomonadota</taxon>
        <taxon>Gammaproteobacteria</taxon>
        <taxon>Pseudomonadales</taxon>
        <taxon>Pseudomonadaceae</taxon>
        <taxon>Pseudomonas</taxon>
    </lineage>
</organism>
<reference evidence="21" key="1">
    <citation type="submission" date="2016-10" db="EMBL/GenBank/DDBJ databases">
        <authorList>
            <person name="Varghese N."/>
            <person name="Submissions S."/>
        </authorList>
    </citation>
    <scope>NUCLEOTIDE SEQUENCE [LARGE SCALE GENOMIC DNA]</scope>
    <source>
        <strain evidence="21">KCTC 32246</strain>
    </source>
</reference>
<feature type="transmembrane region" description="Helical" evidence="19">
    <location>
        <begin position="130"/>
        <end position="150"/>
    </location>
</feature>
<evidence type="ECO:0000256" key="6">
    <source>
        <dbReference type="ARBA" id="ARBA00022448"/>
    </source>
</evidence>
<evidence type="ECO:0000256" key="9">
    <source>
        <dbReference type="ARBA" id="ARBA00022532"/>
    </source>
</evidence>
<keyword evidence="9" id="KW-0816">Tricarboxylic acid cycle</keyword>
<dbReference type="PANTHER" id="PTHR10978">
    <property type="entry name" value="SUCCINATE DEHYDROGENASE CYTOCHROME B560 SUBUNIT"/>
    <property type="match status" value="1"/>
</dbReference>
<dbReference type="SUPFAM" id="SSF81343">
    <property type="entry name" value="Fumarate reductase respiratory complex transmembrane subunits"/>
    <property type="match status" value="1"/>
</dbReference>
<keyword evidence="15 18" id="KW-0408">Iron</keyword>
<evidence type="ECO:0000256" key="11">
    <source>
        <dbReference type="ARBA" id="ARBA00022692"/>
    </source>
</evidence>
<dbReference type="NCBIfam" id="TIGR02970">
    <property type="entry name" value="succ_dehyd_cytB"/>
    <property type="match status" value="1"/>
</dbReference>
<dbReference type="PIRSF" id="PIRSF000178">
    <property type="entry name" value="SDH_cyt_b560"/>
    <property type="match status" value="1"/>
</dbReference>
<evidence type="ECO:0000256" key="16">
    <source>
        <dbReference type="ARBA" id="ARBA00023136"/>
    </source>
</evidence>
<dbReference type="PROSITE" id="PS01000">
    <property type="entry name" value="SDH_CYT_1"/>
    <property type="match status" value="1"/>
</dbReference>
<evidence type="ECO:0000256" key="14">
    <source>
        <dbReference type="ARBA" id="ARBA00022989"/>
    </source>
</evidence>
<dbReference type="GO" id="GO:0009055">
    <property type="term" value="F:electron transfer activity"/>
    <property type="evidence" value="ECO:0007669"/>
    <property type="project" value="InterPro"/>
</dbReference>
<keyword evidence="11 19" id="KW-0812">Transmembrane</keyword>
<keyword evidence="6" id="KW-0813">Transport</keyword>
<dbReference type="FunFam" id="1.20.1300.10:FF:000005">
    <property type="entry name" value="Succinate dehydrogenase cytochrome b556 subunit"/>
    <property type="match status" value="1"/>
</dbReference>
<name>A0A1H2LFW1_9PSED</name>
<proteinExistence type="inferred from homology"/>
<comment type="subunit">
    <text evidence="17">Part of an enzyme complex containing four subunits: a flavoprotein, an iron-sulfur protein, plus two membrane-anchoring proteins, SdhC and SdhD. The complex can form homotrimers.</text>
</comment>
<comment type="similarity">
    <text evidence="4">Belongs to the cytochrome b560 family.</text>
</comment>
<evidence type="ECO:0000256" key="17">
    <source>
        <dbReference type="ARBA" id="ARBA00025912"/>
    </source>
</evidence>
<feature type="binding site" description="axial binding residue" evidence="18">
    <location>
        <position position="107"/>
    </location>
    <ligand>
        <name>heme</name>
        <dbReference type="ChEBI" id="CHEBI:30413"/>
        <note>ligand shared with second transmembrane subunit</note>
    </ligand>
    <ligandPart>
        <name>Fe</name>
        <dbReference type="ChEBI" id="CHEBI:18248"/>
    </ligandPart>
</feature>
<dbReference type="InterPro" id="IPR034804">
    <property type="entry name" value="SQR/QFR_C/D"/>
</dbReference>
<evidence type="ECO:0000256" key="12">
    <source>
        <dbReference type="ARBA" id="ARBA00022723"/>
    </source>
</evidence>
<keyword evidence="8" id="KW-0997">Cell inner membrane</keyword>
<dbReference type="InterPro" id="IPR000701">
    <property type="entry name" value="SuccDH_FuR_B_TM-su"/>
</dbReference>
<dbReference type="GO" id="GO:0046872">
    <property type="term" value="F:metal ion binding"/>
    <property type="evidence" value="ECO:0007669"/>
    <property type="project" value="UniProtKB-KW"/>
</dbReference>
<evidence type="ECO:0000256" key="19">
    <source>
        <dbReference type="SAM" id="Phobius"/>
    </source>
</evidence>
<evidence type="ECO:0000313" key="21">
    <source>
        <dbReference type="Proteomes" id="UP000198675"/>
    </source>
</evidence>
<dbReference type="Pfam" id="PF01127">
    <property type="entry name" value="Sdh_cyt"/>
    <property type="match status" value="1"/>
</dbReference>
<keyword evidence="10 18" id="KW-0349">Heme</keyword>
<evidence type="ECO:0000256" key="18">
    <source>
        <dbReference type="PIRSR" id="PIRSR000178-1"/>
    </source>
</evidence>
<keyword evidence="16 19" id="KW-0472">Membrane</keyword>